<keyword evidence="11 20" id="KW-1133">Transmembrane helix</keyword>
<evidence type="ECO:0000256" key="14">
    <source>
        <dbReference type="ARBA" id="ARBA00064003"/>
    </source>
</evidence>
<dbReference type="GO" id="GO:0000155">
    <property type="term" value="F:phosphorelay sensor kinase activity"/>
    <property type="evidence" value="ECO:0007669"/>
    <property type="project" value="InterPro"/>
</dbReference>
<dbReference type="PATRIC" id="fig|1121448.10.peg.1125"/>
<evidence type="ECO:0000256" key="8">
    <source>
        <dbReference type="ARBA" id="ARBA00022741"/>
    </source>
</evidence>
<dbReference type="SUPFAM" id="SSF47226">
    <property type="entry name" value="Histidine-containing phosphotransfer domain, HPT domain"/>
    <property type="match status" value="1"/>
</dbReference>
<evidence type="ECO:0000313" key="25">
    <source>
        <dbReference type="EMBL" id="AGW12992.1"/>
    </source>
</evidence>
<dbReference type="EC" id="2.7.13.3" evidence="3"/>
<evidence type="ECO:0000256" key="4">
    <source>
        <dbReference type="ARBA" id="ARBA00022475"/>
    </source>
</evidence>
<reference evidence="25 26" key="1">
    <citation type="journal article" date="2013" name="J. Bacteriol.">
        <title>Roles of HynAB and Ech, the only two hydrogenases found in the model sulfate reducer Desulfovibrio gigas.</title>
        <authorList>
            <person name="Morais-Silva F.O."/>
            <person name="Santos C.I."/>
            <person name="Rodrigues R."/>
            <person name="Pereira I.A."/>
            <person name="Rodrigues-Pousada C."/>
        </authorList>
    </citation>
    <scope>NUCLEOTIDE SEQUENCE [LARGE SCALE GENOMIC DNA]</scope>
    <source>
        <strain evidence="26">ATCC 19364 / DSM 1382 / NCIMB 9332 / VKM B-1759</strain>
    </source>
</reference>
<dbReference type="Gene3D" id="3.30.450.20">
    <property type="entry name" value="PAS domain"/>
    <property type="match status" value="3"/>
</dbReference>
<dbReference type="InterPro" id="IPR036641">
    <property type="entry name" value="HPT_dom_sf"/>
</dbReference>
<dbReference type="InterPro" id="IPR005467">
    <property type="entry name" value="His_kinase_dom"/>
</dbReference>
<evidence type="ECO:0000256" key="10">
    <source>
        <dbReference type="ARBA" id="ARBA00022840"/>
    </source>
</evidence>
<evidence type="ECO:0000256" key="6">
    <source>
        <dbReference type="ARBA" id="ARBA00022679"/>
    </source>
</evidence>
<evidence type="ECO:0000256" key="13">
    <source>
        <dbReference type="ARBA" id="ARBA00023136"/>
    </source>
</evidence>
<feature type="modified residue" description="4-aspartylphosphate" evidence="17">
    <location>
        <position position="906"/>
    </location>
</feature>
<dbReference type="EMBL" id="CP006585">
    <property type="protein sequence ID" value="AGW12992.1"/>
    <property type="molecule type" value="Genomic_DNA"/>
</dbReference>
<dbReference type="SUPFAM" id="SSF47384">
    <property type="entry name" value="Homodimeric domain of signal transducing histidine kinase"/>
    <property type="match status" value="1"/>
</dbReference>
<keyword evidence="6" id="KW-0808">Transferase</keyword>
<feature type="region of interest" description="Disordered" evidence="19">
    <location>
        <begin position="829"/>
        <end position="848"/>
    </location>
</feature>
<comment type="subunit">
    <text evidence="14">At low DSF concentrations, interacts with RpfF.</text>
</comment>
<evidence type="ECO:0000256" key="15">
    <source>
        <dbReference type="ARBA" id="ARBA00068150"/>
    </source>
</evidence>
<keyword evidence="18" id="KW-0175">Coiled coil</keyword>
<dbReference type="PANTHER" id="PTHR45339:SF1">
    <property type="entry name" value="HYBRID SIGNAL TRANSDUCTION HISTIDINE KINASE J"/>
    <property type="match status" value="1"/>
</dbReference>
<evidence type="ECO:0000259" key="23">
    <source>
        <dbReference type="PROSITE" id="PS50885"/>
    </source>
</evidence>
<dbReference type="PROSITE" id="PS50109">
    <property type="entry name" value="HIS_KIN"/>
    <property type="match status" value="1"/>
</dbReference>
<evidence type="ECO:0000256" key="12">
    <source>
        <dbReference type="ARBA" id="ARBA00023012"/>
    </source>
</evidence>
<dbReference type="Gene3D" id="1.10.287.130">
    <property type="match status" value="1"/>
</dbReference>
<dbReference type="InterPro" id="IPR011006">
    <property type="entry name" value="CheY-like_superfamily"/>
</dbReference>
<dbReference type="Gene3D" id="1.20.120.160">
    <property type="entry name" value="HPT domain"/>
    <property type="match status" value="1"/>
</dbReference>
<dbReference type="Pfam" id="PF00072">
    <property type="entry name" value="Response_reg"/>
    <property type="match status" value="1"/>
</dbReference>
<dbReference type="GO" id="GO:0005886">
    <property type="term" value="C:plasma membrane"/>
    <property type="evidence" value="ECO:0007669"/>
    <property type="project" value="UniProtKB-SubCell"/>
</dbReference>
<dbReference type="STRING" id="1121448.DGI_1125"/>
<name>T2GAQ2_MEGG1</name>
<evidence type="ECO:0000259" key="24">
    <source>
        <dbReference type="PROSITE" id="PS50894"/>
    </source>
</evidence>
<keyword evidence="12" id="KW-0902">Two-component regulatory system</keyword>
<keyword evidence="5 17" id="KW-0597">Phosphoprotein</keyword>
<dbReference type="InterPro" id="IPR036890">
    <property type="entry name" value="HATPase_C_sf"/>
</dbReference>
<feature type="domain" description="Histidine kinase" evidence="21">
    <location>
        <begin position="602"/>
        <end position="824"/>
    </location>
</feature>
<dbReference type="InterPro" id="IPR004358">
    <property type="entry name" value="Sig_transdc_His_kin-like_C"/>
</dbReference>
<evidence type="ECO:0000313" key="26">
    <source>
        <dbReference type="Proteomes" id="UP000016587"/>
    </source>
</evidence>
<feature type="transmembrane region" description="Helical" evidence="20">
    <location>
        <begin position="355"/>
        <end position="375"/>
    </location>
</feature>
<dbReference type="CDD" id="cd16922">
    <property type="entry name" value="HATPase_EvgS-ArcB-TorS-like"/>
    <property type="match status" value="1"/>
</dbReference>
<dbReference type="eggNOG" id="COG5002">
    <property type="taxonomic scope" value="Bacteria"/>
</dbReference>
<dbReference type="PRINTS" id="PR00344">
    <property type="entry name" value="BCTRLSENSOR"/>
</dbReference>
<dbReference type="Gene3D" id="3.30.565.10">
    <property type="entry name" value="Histidine kinase-like ATPase, C-terminal domain"/>
    <property type="match status" value="1"/>
</dbReference>
<dbReference type="Gene3D" id="6.10.340.10">
    <property type="match status" value="1"/>
</dbReference>
<dbReference type="InterPro" id="IPR035965">
    <property type="entry name" value="PAS-like_dom_sf"/>
</dbReference>
<dbReference type="CDD" id="cd12913">
    <property type="entry name" value="PDC1_MCP_like"/>
    <property type="match status" value="1"/>
</dbReference>
<dbReference type="Pfam" id="PF01627">
    <property type="entry name" value="Hpt"/>
    <property type="match status" value="1"/>
</dbReference>
<evidence type="ECO:0000256" key="2">
    <source>
        <dbReference type="ARBA" id="ARBA00004651"/>
    </source>
</evidence>
<evidence type="ECO:0000256" key="17">
    <source>
        <dbReference type="PROSITE-ProRule" id="PRU00169"/>
    </source>
</evidence>
<dbReference type="SMART" id="SM00448">
    <property type="entry name" value="REC"/>
    <property type="match status" value="1"/>
</dbReference>
<feature type="transmembrane region" description="Helical" evidence="20">
    <location>
        <begin position="20"/>
        <end position="43"/>
    </location>
</feature>
<dbReference type="InterPro" id="IPR003594">
    <property type="entry name" value="HATPase_dom"/>
</dbReference>
<evidence type="ECO:0000256" key="9">
    <source>
        <dbReference type="ARBA" id="ARBA00022777"/>
    </source>
</evidence>
<organism evidence="25 26">
    <name type="scientific">Megalodesulfovibrio gigas (strain ATCC 19364 / DSM 1382 / NCIMB 9332 / VKM B-1759)</name>
    <name type="common">Desulfovibrio gigas</name>
    <dbReference type="NCBI Taxonomy" id="1121448"/>
    <lineage>
        <taxon>Bacteria</taxon>
        <taxon>Pseudomonadati</taxon>
        <taxon>Thermodesulfobacteriota</taxon>
        <taxon>Desulfovibrionia</taxon>
        <taxon>Desulfovibrionales</taxon>
        <taxon>Desulfovibrionaceae</taxon>
        <taxon>Megalodesulfovibrio</taxon>
    </lineage>
</organism>
<evidence type="ECO:0000256" key="16">
    <source>
        <dbReference type="PROSITE-ProRule" id="PRU00110"/>
    </source>
</evidence>
<evidence type="ECO:0000259" key="22">
    <source>
        <dbReference type="PROSITE" id="PS50110"/>
    </source>
</evidence>
<keyword evidence="10" id="KW-0067">ATP-binding</keyword>
<feature type="coiled-coil region" evidence="18">
    <location>
        <begin position="1064"/>
        <end position="1110"/>
    </location>
</feature>
<dbReference type="FunFam" id="3.30.565.10:FF:000010">
    <property type="entry name" value="Sensor histidine kinase RcsC"/>
    <property type="match status" value="1"/>
</dbReference>
<dbReference type="InterPro" id="IPR008207">
    <property type="entry name" value="Sig_transdc_His_kin_Hpt_dom"/>
</dbReference>
<evidence type="ECO:0000259" key="21">
    <source>
        <dbReference type="PROSITE" id="PS50109"/>
    </source>
</evidence>
<evidence type="ECO:0000256" key="18">
    <source>
        <dbReference type="SAM" id="Coils"/>
    </source>
</evidence>
<gene>
    <name evidence="25" type="ORF">DGI_1125</name>
</gene>
<feature type="modified residue" description="Phosphohistidine" evidence="16">
    <location>
        <position position="1053"/>
    </location>
</feature>
<dbReference type="SUPFAM" id="SSF52172">
    <property type="entry name" value="CheY-like"/>
    <property type="match status" value="1"/>
</dbReference>
<reference evidence="26" key="2">
    <citation type="submission" date="2013-07" db="EMBL/GenBank/DDBJ databases">
        <authorList>
            <person name="Morais-Silva F.O."/>
            <person name="Rezende A.M."/>
            <person name="Pimentel C."/>
            <person name="Resende D.M."/>
            <person name="Santos C.I."/>
            <person name="Clemente C."/>
            <person name="de Oliveira L.M."/>
            <person name="da Silva S.M."/>
            <person name="Costa D.A."/>
            <person name="Varela-Raposo A."/>
            <person name="Horacio E.C.A."/>
            <person name="Matos M."/>
            <person name="Flores O."/>
            <person name="Ruiz J.C."/>
            <person name="Rodrigues-Pousada C."/>
        </authorList>
    </citation>
    <scope>NUCLEOTIDE SEQUENCE [LARGE SCALE GENOMIC DNA]</scope>
    <source>
        <strain evidence="26">ATCC 19364 / DSM 1382 / NCIMB 9332 / VKM B-1759</strain>
    </source>
</reference>
<dbReference type="Pfam" id="PF00512">
    <property type="entry name" value="HisKA"/>
    <property type="match status" value="1"/>
</dbReference>
<dbReference type="SMART" id="SM00304">
    <property type="entry name" value="HAMP"/>
    <property type="match status" value="1"/>
</dbReference>
<feature type="coiled-coil region" evidence="18">
    <location>
        <begin position="427"/>
        <end position="461"/>
    </location>
</feature>
<dbReference type="Pfam" id="PF02518">
    <property type="entry name" value="HATPase_c"/>
    <property type="match status" value="1"/>
</dbReference>
<keyword evidence="8" id="KW-0547">Nucleotide-binding</keyword>
<dbReference type="SMART" id="SM00387">
    <property type="entry name" value="HATPase_c"/>
    <property type="match status" value="1"/>
</dbReference>
<feature type="domain" description="HAMP" evidence="23">
    <location>
        <begin position="376"/>
        <end position="428"/>
    </location>
</feature>
<evidence type="ECO:0000256" key="11">
    <source>
        <dbReference type="ARBA" id="ARBA00022989"/>
    </source>
</evidence>
<protein>
    <recommendedName>
        <fullName evidence="15">Sensory/regulatory protein RpfC</fullName>
        <ecNumber evidence="3">2.7.13.3</ecNumber>
    </recommendedName>
</protein>
<feature type="domain" description="HPt" evidence="24">
    <location>
        <begin position="1014"/>
        <end position="1107"/>
    </location>
</feature>
<keyword evidence="7 20" id="KW-0812">Transmembrane</keyword>
<dbReference type="InterPro" id="IPR003661">
    <property type="entry name" value="HisK_dim/P_dom"/>
</dbReference>
<dbReference type="HOGENOM" id="CLU_000445_114_10_7"/>
<dbReference type="PANTHER" id="PTHR45339">
    <property type="entry name" value="HYBRID SIGNAL TRANSDUCTION HISTIDINE KINASE J"/>
    <property type="match status" value="1"/>
</dbReference>
<dbReference type="AlphaFoldDB" id="T2GAQ2"/>
<proteinExistence type="predicted"/>
<dbReference type="KEGG" id="dgg:DGI_1125"/>
<evidence type="ECO:0000256" key="7">
    <source>
        <dbReference type="ARBA" id="ARBA00022692"/>
    </source>
</evidence>
<dbReference type="Gene3D" id="3.40.50.2300">
    <property type="match status" value="1"/>
</dbReference>
<keyword evidence="4" id="KW-1003">Cell membrane</keyword>
<evidence type="ECO:0000256" key="19">
    <source>
        <dbReference type="SAM" id="MobiDB-lite"/>
    </source>
</evidence>
<dbReference type="SUPFAM" id="SSF55874">
    <property type="entry name" value="ATPase domain of HSP90 chaperone/DNA topoisomerase II/histidine kinase"/>
    <property type="match status" value="1"/>
</dbReference>
<comment type="catalytic activity">
    <reaction evidence="1">
        <text>ATP + protein L-histidine = ADP + protein N-phospho-L-histidine.</text>
        <dbReference type="EC" id="2.7.13.3"/>
    </reaction>
</comment>
<dbReference type="Pfam" id="PF08448">
    <property type="entry name" value="PAS_4"/>
    <property type="match status" value="1"/>
</dbReference>
<evidence type="ECO:0000256" key="3">
    <source>
        <dbReference type="ARBA" id="ARBA00012438"/>
    </source>
</evidence>
<dbReference type="InterPro" id="IPR003660">
    <property type="entry name" value="HAMP_dom"/>
</dbReference>
<evidence type="ECO:0000256" key="1">
    <source>
        <dbReference type="ARBA" id="ARBA00000085"/>
    </source>
</evidence>
<keyword evidence="9 25" id="KW-0418">Kinase</keyword>
<dbReference type="InterPro" id="IPR013656">
    <property type="entry name" value="PAS_4"/>
</dbReference>
<dbReference type="SUPFAM" id="SSF158472">
    <property type="entry name" value="HAMP domain-like"/>
    <property type="match status" value="1"/>
</dbReference>
<dbReference type="Pfam" id="PF17201">
    <property type="entry name" value="Cache_3-Cache_2"/>
    <property type="match status" value="1"/>
</dbReference>
<dbReference type="InterPro" id="IPR001789">
    <property type="entry name" value="Sig_transdc_resp-reg_receiver"/>
</dbReference>
<dbReference type="Proteomes" id="UP000016587">
    <property type="component" value="Chromosome"/>
</dbReference>
<comment type="subcellular location">
    <subcellularLocation>
        <location evidence="2">Cell membrane</location>
        <topology evidence="2">Multi-pass membrane protein</topology>
    </subcellularLocation>
</comment>
<evidence type="ECO:0000256" key="20">
    <source>
        <dbReference type="SAM" id="Phobius"/>
    </source>
</evidence>
<dbReference type="PROSITE" id="PS50885">
    <property type="entry name" value="HAMP"/>
    <property type="match status" value="1"/>
</dbReference>
<dbReference type="PROSITE" id="PS50894">
    <property type="entry name" value="HPT"/>
    <property type="match status" value="1"/>
</dbReference>
<accession>T2GAQ2</accession>
<dbReference type="CDD" id="cd17546">
    <property type="entry name" value="REC_hyHK_CKI1_RcsC-like"/>
    <property type="match status" value="1"/>
</dbReference>
<dbReference type="InterPro" id="IPR036097">
    <property type="entry name" value="HisK_dim/P_sf"/>
</dbReference>
<sequence length="1130" mass="122085">MPRAATNVSPGRPGRTHSLNYLIVIPLSLLVVVAIGLTSLLVFKAARMAVHDMALQLRTEELARVRDKLSDYLAVPQAVNESNAHALRAGLLRLDDPESVQRHFYAVLRQHPALAYSFFGTVEGEFYGARRLPDGTLQIVRAGRQTGGDSHNYVTTPLGDAGTLAQVYKNFDPRVRPWYKAGVQAAGPTWTPLYRHFVIKDLALTASLPYYDAYGELVGVFGVDYVLGLVHRYLQSIQVSPNGLLFVMDPAGQLVAASTLGGQDLIREADGSFHPVAANASGVPRIEEAARSLERLPGGLAGVDQHALLSFESEEETQYLQAARMTPAPGLDWVLAVIMPESDLMGGITRMTRSVAMLVGAVLLLLSITIGVFMASRIIRPIQTLGQDAETLAQGNWHIVPRFTAIKEIDQVAAAFRTMGGQLRQLFDELTTQQQLVARQNEALEQRVAERTASLDEANHRLRAFFENIPGHINVVDTEFRIIGASRGLLRAFGIQDVDEVKGLPCYEAFQGRQSLCAHCSLPQCFEEKQPTVRYSTPEEEALTGRAFQIYSGPILDGKGELLGGMEYVADITDLRAIETQLVQAKEAAEAANQAKSEFLARMSHEIRTPMNAILGMTELALLTGMNAEQREYLDTVRVAAGHLLEVINDILELSKIEANRLELSPTHVDAHQALQAVVTTMRVQAQANGLALDLHIDPTVPQFLYVDMLKLRQIMVNLIGNAIKFTPAGGIVVRVSTIPGEESPSLRLRLDVEDSGIGVSEAARASIFDAFTQENGTTSRQYGGTGLGLAICRRLTTLMGGEIWHEPRPGGGSIFSCTLLAAPGEAALAREQQAEQSPASGPGLPMDHAAGSPSFRVLIVDDTPVNLRLAERVLAKSGHTFRSASNGLEALDALRTDTFDMVFMDVEMPGMNGFEVTERIRAGEAGEAQRHIHIIGLTAHALSDYQAKGMAVGMDDYLTKPFTLAALRAAMARVDPARATTGEPGPRKLEQPAQGQLLGVLNLAAAIQRFGGDTELLQETIVQVMDVLPGRMASLHTAIHRGAQADAARVVHSLKSNLAMIGAEQAAQQAEQLEAMLAAGQLTEAERCMELLTRGLQQLRQALAAQEAAGELLAGPLASPSSPGSADES</sequence>
<keyword evidence="26" id="KW-1185">Reference proteome</keyword>
<dbReference type="SUPFAM" id="SSF55785">
    <property type="entry name" value="PYP-like sensor domain (PAS domain)"/>
    <property type="match status" value="1"/>
</dbReference>
<dbReference type="FunFam" id="1.10.287.130:FF:000002">
    <property type="entry name" value="Two-component osmosensing histidine kinase"/>
    <property type="match status" value="1"/>
</dbReference>
<dbReference type="PROSITE" id="PS50110">
    <property type="entry name" value="RESPONSE_REGULATORY"/>
    <property type="match status" value="1"/>
</dbReference>
<dbReference type="CDD" id="cd00082">
    <property type="entry name" value="HisKA"/>
    <property type="match status" value="1"/>
</dbReference>
<evidence type="ECO:0000256" key="5">
    <source>
        <dbReference type="ARBA" id="ARBA00022553"/>
    </source>
</evidence>
<dbReference type="GO" id="GO:0005524">
    <property type="term" value="F:ATP binding"/>
    <property type="evidence" value="ECO:0007669"/>
    <property type="project" value="UniProtKB-KW"/>
</dbReference>
<keyword evidence="13 20" id="KW-0472">Membrane</keyword>
<dbReference type="SMART" id="SM00388">
    <property type="entry name" value="HisKA"/>
    <property type="match status" value="1"/>
</dbReference>
<dbReference type="InterPro" id="IPR033462">
    <property type="entry name" value="Cache_3-Cache_2"/>
</dbReference>
<feature type="domain" description="Response regulatory" evidence="22">
    <location>
        <begin position="857"/>
        <end position="976"/>
    </location>
</feature>